<protein>
    <submittedName>
        <fullName evidence="1">Uncharacterized protein</fullName>
    </submittedName>
</protein>
<dbReference type="EMBL" id="CAADEY010000144">
    <property type="protein sequence ID" value="VFJ66204.1"/>
    <property type="molecule type" value="Genomic_DNA"/>
</dbReference>
<evidence type="ECO:0000313" key="1">
    <source>
        <dbReference type="EMBL" id="VFJ66204.1"/>
    </source>
</evidence>
<sequence length="88" mass="10102">MPERPLLPGLGQILDGEARAFRLFLPPFPLILVWHRDIQTITLPWLSPIPANTQKNRSVNLWFTTYQFSPNYDIGVFHAVTQKEKSVG</sequence>
<organism evidence="1">
    <name type="scientific">Candidatus Kentrum sp. DK</name>
    <dbReference type="NCBI Taxonomy" id="2126562"/>
    <lineage>
        <taxon>Bacteria</taxon>
        <taxon>Pseudomonadati</taxon>
        <taxon>Pseudomonadota</taxon>
        <taxon>Gammaproteobacteria</taxon>
        <taxon>Candidatus Kentrum</taxon>
    </lineage>
</organism>
<dbReference type="AlphaFoldDB" id="A0A450TGD8"/>
<name>A0A450TGD8_9GAMM</name>
<accession>A0A450TGD8</accession>
<reference evidence="1" key="1">
    <citation type="submission" date="2019-02" db="EMBL/GenBank/DDBJ databases">
        <authorList>
            <person name="Gruber-Vodicka R. H."/>
            <person name="Seah K. B. B."/>
        </authorList>
    </citation>
    <scope>NUCLEOTIDE SEQUENCE</scope>
    <source>
        <strain evidence="1">BECK_DK161</strain>
    </source>
</reference>
<gene>
    <name evidence="1" type="ORF">BECKDK2373C_GA0170839_11442</name>
</gene>
<proteinExistence type="predicted"/>